<comment type="catalytic activity">
    <reaction evidence="7">
        <text>L-threonyl-[protein] + ATP = O-phospho-L-threonyl-[protein] + ADP + H(+)</text>
        <dbReference type="Rhea" id="RHEA:46608"/>
        <dbReference type="Rhea" id="RHEA-COMP:11060"/>
        <dbReference type="Rhea" id="RHEA-COMP:11605"/>
        <dbReference type="ChEBI" id="CHEBI:15378"/>
        <dbReference type="ChEBI" id="CHEBI:30013"/>
        <dbReference type="ChEBI" id="CHEBI:30616"/>
        <dbReference type="ChEBI" id="CHEBI:61977"/>
        <dbReference type="ChEBI" id="CHEBI:456216"/>
        <dbReference type="EC" id="2.7.11.1"/>
    </reaction>
</comment>
<dbReference type="EC" id="2.7.11.1" evidence="1"/>
<keyword evidence="5" id="KW-0418">Kinase</keyword>
<feature type="binding site" evidence="9">
    <location>
        <position position="31"/>
    </location>
    <ligand>
        <name>ATP</name>
        <dbReference type="ChEBI" id="CHEBI:30616"/>
    </ligand>
</feature>
<evidence type="ECO:0000256" key="6">
    <source>
        <dbReference type="ARBA" id="ARBA00022840"/>
    </source>
</evidence>
<dbReference type="PROSITE" id="PS50011">
    <property type="entry name" value="PROTEIN_KINASE_DOM"/>
    <property type="match status" value="1"/>
</dbReference>
<keyword evidence="13" id="KW-1185">Reference proteome</keyword>
<dbReference type="GO" id="GO:0035861">
    <property type="term" value="C:site of double-strand break"/>
    <property type="evidence" value="ECO:0007669"/>
    <property type="project" value="TreeGrafter"/>
</dbReference>
<dbReference type="eggNOG" id="KOG0590">
    <property type="taxonomic scope" value="Eukaryota"/>
</dbReference>
<dbReference type="STRING" id="747525.W4JPT5"/>
<evidence type="ECO:0000256" key="9">
    <source>
        <dbReference type="PROSITE-ProRule" id="PRU10141"/>
    </source>
</evidence>
<dbReference type="Gene3D" id="1.10.510.10">
    <property type="entry name" value="Transferase(Phosphotransferase) domain 1"/>
    <property type="match status" value="1"/>
</dbReference>
<proteinExistence type="inferred from homology"/>
<gene>
    <name evidence="12" type="ORF">HETIRDRAFT_331300</name>
</gene>
<dbReference type="AlphaFoldDB" id="W4JPT5"/>
<dbReference type="InterPro" id="IPR017441">
    <property type="entry name" value="Protein_kinase_ATP_BS"/>
</dbReference>
<evidence type="ECO:0000313" key="12">
    <source>
        <dbReference type="EMBL" id="ETW75543.1"/>
    </source>
</evidence>
<dbReference type="FunFam" id="1.10.510.10:FF:000571">
    <property type="entry name" value="Maternal embryonic leucine zipper kinase"/>
    <property type="match status" value="1"/>
</dbReference>
<evidence type="ECO:0000256" key="7">
    <source>
        <dbReference type="ARBA" id="ARBA00047899"/>
    </source>
</evidence>
<evidence type="ECO:0000259" key="11">
    <source>
        <dbReference type="PROSITE" id="PS50011"/>
    </source>
</evidence>
<dbReference type="InterPro" id="IPR011009">
    <property type="entry name" value="Kinase-like_dom_sf"/>
</dbReference>
<accession>W4JPT5</accession>
<dbReference type="GeneID" id="20671647"/>
<dbReference type="GO" id="GO:0005524">
    <property type="term" value="F:ATP binding"/>
    <property type="evidence" value="ECO:0007669"/>
    <property type="project" value="UniProtKB-UniRule"/>
</dbReference>
<dbReference type="KEGG" id="hir:HETIRDRAFT_331300"/>
<dbReference type="GO" id="GO:0005634">
    <property type="term" value="C:nucleus"/>
    <property type="evidence" value="ECO:0007669"/>
    <property type="project" value="TreeGrafter"/>
</dbReference>
<dbReference type="PROSITE" id="PS00108">
    <property type="entry name" value="PROTEIN_KINASE_ST"/>
    <property type="match status" value="1"/>
</dbReference>
<dbReference type="EMBL" id="KI925466">
    <property type="protein sequence ID" value="ETW75543.1"/>
    <property type="molecule type" value="Genomic_DNA"/>
</dbReference>
<dbReference type="FunCoup" id="W4JPT5">
    <property type="interactions" value="431"/>
</dbReference>
<evidence type="ECO:0000256" key="2">
    <source>
        <dbReference type="ARBA" id="ARBA00022527"/>
    </source>
</evidence>
<evidence type="ECO:0000256" key="1">
    <source>
        <dbReference type="ARBA" id="ARBA00012513"/>
    </source>
</evidence>
<sequence length="461" mass="52735">GFRLAQQVGGGGFSSVFRAVNVEEHRIAACKVVLLTKETTPYQRKTLDKEMRVHTALKHQNVLEFINAVVVEPDKRPKYIPAIYMLLEFAAGGDLFDKIAPDIGLDEDTTHFFFLQLLEGLSFIHGEGVCHRDLKPENILLDITGKLKISDFGLCSVYKLKESGRTRMLTERCGSLPYVAPETRFQLDSEDPYQAEPIDVWGVGVILFTMLVGNTPWDEPTKRSYEYSRYITGKIFDDDPWKRIGKVTLSLLTRLLDVDPSTRITLAEAKQHPWVLRLSQIASQGPVALAEKLTRSLREQGDLELANPDLESRPLVDKDGDQVMLTATRSSQFTQSLLLFSQTQSGTRYTPQLTRFYARIQPPRLLELIEQSLVEFRVKVKHVDPDESSGSPDDMRCRIGGFDKRRVQFRGWVIVQRFVDRDIEGSFCIMQRDEGNPLSWRELWKAVVQSPRVERYVLKRR</sequence>
<comment type="catalytic activity">
    <reaction evidence="8">
        <text>L-seryl-[protein] + ATP = O-phospho-L-seryl-[protein] + ADP + H(+)</text>
        <dbReference type="Rhea" id="RHEA:17989"/>
        <dbReference type="Rhea" id="RHEA-COMP:9863"/>
        <dbReference type="Rhea" id="RHEA-COMP:11604"/>
        <dbReference type="ChEBI" id="CHEBI:15378"/>
        <dbReference type="ChEBI" id="CHEBI:29999"/>
        <dbReference type="ChEBI" id="CHEBI:30616"/>
        <dbReference type="ChEBI" id="CHEBI:83421"/>
        <dbReference type="ChEBI" id="CHEBI:456216"/>
        <dbReference type="EC" id="2.7.11.1"/>
    </reaction>
</comment>
<evidence type="ECO:0000256" key="4">
    <source>
        <dbReference type="ARBA" id="ARBA00022741"/>
    </source>
</evidence>
<dbReference type="InParanoid" id="W4JPT5"/>
<evidence type="ECO:0000256" key="8">
    <source>
        <dbReference type="ARBA" id="ARBA00048679"/>
    </source>
</evidence>
<dbReference type="InterPro" id="IPR000719">
    <property type="entry name" value="Prot_kinase_dom"/>
</dbReference>
<reference evidence="12 13" key="1">
    <citation type="journal article" date="2012" name="New Phytol.">
        <title>Insight into trade-off between wood decay and parasitism from the genome of a fungal forest pathogen.</title>
        <authorList>
            <person name="Olson A."/>
            <person name="Aerts A."/>
            <person name="Asiegbu F."/>
            <person name="Belbahri L."/>
            <person name="Bouzid O."/>
            <person name="Broberg A."/>
            <person name="Canback B."/>
            <person name="Coutinho P.M."/>
            <person name="Cullen D."/>
            <person name="Dalman K."/>
            <person name="Deflorio G."/>
            <person name="van Diepen L.T."/>
            <person name="Dunand C."/>
            <person name="Duplessis S."/>
            <person name="Durling M."/>
            <person name="Gonthier P."/>
            <person name="Grimwood J."/>
            <person name="Fossdal C.G."/>
            <person name="Hansson D."/>
            <person name="Henrissat B."/>
            <person name="Hietala A."/>
            <person name="Himmelstrand K."/>
            <person name="Hoffmeister D."/>
            <person name="Hogberg N."/>
            <person name="James T.Y."/>
            <person name="Karlsson M."/>
            <person name="Kohler A."/>
            <person name="Kues U."/>
            <person name="Lee Y.H."/>
            <person name="Lin Y.C."/>
            <person name="Lind M."/>
            <person name="Lindquist E."/>
            <person name="Lombard V."/>
            <person name="Lucas S."/>
            <person name="Lunden K."/>
            <person name="Morin E."/>
            <person name="Murat C."/>
            <person name="Park J."/>
            <person name="Raffaello T."/>
            <person name="Rouze P."/>
            <person name="Salamov A."/>
            <person name="Schmutz J."/>
            <person name="Solheim H."/>
            <person name="Stahlberg J."/>
            <person name="Velez H."/>
            <person name="de Vries R.P."/>
            <person name="Wiebenga A."/>
            <person name="Woodward S."/>
            <person name="Yakovlev I."/>
            <person name="Garbelotto M."/>
            <person name="Martin F."/>
            <person name="Grigoriev I.V."/>
            <person name="Stenlid J."/>
        </authorList>
    </citation>
    <scope>NUCLEOTIDE SEQUENCE [LARGE SCALE GENOMIC DNA]</scope>
    <source>
        <strain evidence="12 13">TC 32-1</strain>
    </source>
</reference>
<keyword evidence="4 9" id="KW-0547">Nucleotide-binding</keyword>
<dbReference type="SUPFAM" id="SSF56112">
    <property type="entry name" value="Protein kinase-like (PK-like)"/>
    <property type="match status" value="1"/>
</dbReference>
<evidence type="ECO:0000256" key="5">
    <source>
        <dbReference type="ARBA" id="ARBA00022777"/>
    </source>
</evidence>
<evidence type="ECO:0000256" key="10">
    <source>
        <dbReference type="RuleBase" id="RU000304"/>
    </source>
</evidence>
<name>W4JPT5_HETIT</name>
<dbReference type="GO" id="GO:0005737">
    <property type="term" value="C:cytoplasm"/>
    <property type="evidence" value="ECO:0007669"/>
    <property type="project" value="TreeGrafter"/>
</dbReference>
<keyword evidence="6 9" id="KW-0067">ATP-binding</keyword>
<dbReference type="PANTHER" id="PTHR43895:SF32">
    <property type="entry name" value="SERINE_THREONINE-PROTEIN KINASE CHK1"/>
    <property type="match status" value="1"/>
</dbReference>
<evidence type="ECO:0000256" key="3">
    <source>
        <dbReference type="ARBA" id="ARBA00022679"/>
    </source>
</evidence>
<dbReference type="Proteomes" id="UP000030671">
    <property type="component" value="Unassembled WGS sequence"/>
</dbReference>
<dbReference type="Pfam" id="PF00069">
    <property type="entry name" value="Pkinase"/>
    <property type="match status" value="1"/>
</dbReference>
<keyword evidence="2 10" id="KW-0723">Serine/threonine-protein kinase</keyword>
<feature type="non-terminal residue" evidence="12">
    <location>
        <position position="1"/>
    </location>
</feature>
<dbReference type="RefSeq" id="XP_009552944.1">
    <property type="nucleotide sequence ID" value="XM_009554649.1"/>
</dbReference>
<dbReference type="GO" id="GO:0004674">
    <property type="term" value="F:protein serine/threonine kinase activity"/>
    <property type="evidence" value="ECO:0007669"/>
    <property type="project" value="UniProtKB-KW"/>
</dbReference>
<organism evidence="12 13">
    <name type="scientific">Heterobasidion irregulare (strain TC 32-1)</name>
    <dbReference type="NCBI Taxonomy" id="747525"/>
    <lineage>
        <taxon>Eukaryota</taxon>
        <taxon>Fungi</taxon>
        <taxon>Dikarya</taxon>
        <taxon>Basidiomycota</taxon>
        <taxon>Agaricomycotina</taxon>
        <taxon>Agaricomycetes</taxon>
        <taxon>Russulales</taxon>
        <taxon>Bondarzewiaceae</taxon>
        <taxon>Heterobasidion</taxon>
        <taxon>Heterobasidion annosum species complex</taxon>
    </lineage>
</organism>
<dbReference type="OrthoDB" id="539158at2759"/>
<protein>
    <recommendedName>
        <fullName evidence="1">non-specific serine/threonine protein kinase</fullName>
        <ecNumber evidence="1">2.7.11.1</ecNumber>
    </recommendedName>
</protein>
<dbReference type="PROSITE" id="PS00107">
    <property type="entry name" value="PROTEIN_KINASE_ATP"/>
    <property type="match status" value="1"/>
</dbReference>
<dbReference type="PANTHER" id="PTHR43895">
    <property type="entry name" value="CALCIUM/CALMODULIN-DEPENDENT PROTEIN KINASE KINASE-RELATED"/>
    <property type="match status" value="1"/>
</dbReference>
<evidence type="ECO:0000313" key="13">
    <source>
        <dbReference type="Proteomes" id="UP000030671"/>
    </source>
</evidence>
<dbReference type="HOGENOM" id="CLU_000288_59_8_1"/>
<dbReference type="SMART" id="SM00220">
    <property type="entry name" value="S_TKc"/>
    <property type="match status" value="1"/>
</dbReference>
<dbReference type="GO" id="GO:0007095">
    <property type="term" value="P:mitotic G2 DNA damage checkpoint signaling"/>
    <property type="evidence" value="ECO:0007669"/>
    <property type="project" value="TreeGrafter"/>
</dbReference>
<dbReference type="InterPro" id="IPR008271">
    <property type="entry name" value="Ser/Thr_kinase_AS"/>
</dbReference>
<keyword evidence="3" id="KW-0808">Transferase</keyword>
<feature type="domain" description="Protein kinase" evidence="11">
    <location>
        <begin position="2"/>
        <end position="275"/>
    </location>
</feature>
<comment type="similarity">
    <text evidence="10">Belongs to the protein kinase superfamily.</text>
</comment>